<evidence type="ECO:0000313" key="3">
    <source>
        <dbReference type="Proteomes" id="UP000677457"/>
    </source>
</evidence>
<evidence type="ECO:0000313" key="2">
    <source>
        <dbReference type="EMBL" id="GIM82915.1"/>
    </source>
</evidence>
<organism evidence="2 3">
    <name type="scientific">Salinispora arenicola</name>
    <dbReference type="NCBI Taxonomy" id="168697"/>
    <lineage>
        <taxon>Bacteria</taxon>
        <taxon>Bacillati</taxon>
        <taxon>Actinomycetota</taxon>
        <taxon>Actinomycetes</taxon>
        <taxon>Micromonosporales</taxon>
        <taxon>Micromonosporaceae</taxon>
        <taxon>Salinispora</taxon>
    </lineage>
</organism>
<evidence type="ECO:0000256" key="1">
    <source>
        <dbReference type="SAM" id="MobiDB-lite"/>
    </source>
</evidence>
<dbReference type="EMBL" id="BOQM01000006">
    <property type="protein sequence ID" value="GIM82915.1"/>
    <property type="molecule type" value="Genomic_DNA"/>
</dbReference>
<evidence type="ECO:0008006" key="4">
    <source>
        <dbReference type="Google" id="ProtNLM"/>
    </source>
</evidence>
<protein>
    <recommendedName>
        <fullName evidence="4">SUKH-4 immunity protein of toxin-antitoxin system</fullName>
    </recommendedName>
</protein>
<gene>
    <name evidence="2" type="ORF">Sar04_09610</name>
</gene>
<reference evidence="2 3" key="1">
    <citation type="submission" date="2021-03" db="EMBL/GenBank/DDBJ databases">
        <title>Whole genome shotgun sequence of Salinispora arenicola NBRC 105043.</title>
        <authorList>
            <person name="Komaki H."/>
            <person name="Tamura T."/>
        </authorList>
    </citation>
    <scope>NUCLEOTIDE SEQUENCE [LARGE SCALE GENOMIC DNA]</scope>
    <source>
        <strain evidence="2 3">NBRC 105043</strain>
    </source>
</reference>
<comment type="caution">
    <text evidence="2">The sequence shown here is derived from an EMBL/GenBank/DDBJ whole genome shotgun (WGS) entry which is preliminary data.</text>
</comment>
<proteinExistence type="predicted"/>
<sequence length="238" mass="25898">MRPGPDESTIYTDHGEAQRMPGPTMTPPTSKAPMVPRENPPPSHEIVRGNMSYQLSAIVADAGLLHEETRGLDHAILGDLRQDFALLPVTPQLVEELTGVPPDYAVVGPAPEHPFTLVFSAALTETLAGWSHSGPLAYVEAEFAGGVGHQAAAVWLGGRRSWGPRFDSVFDGPRGQWPINAALVEVGAESGAWVDLFAELGLYVERSTAGWLAHGRRGSGVDYWDELVEEWERQQERE</sequence>
<feature type="region of interest" description="Disordered" evidence="1">
    <location>
        <begin position="1"/>
        <end position="40"/>
    </location>
</feature>
<name>A0ABQ4JMN2_SALAC</name>
<keyword evidence="3" id="KW-1185">Reference proteome</keyword>
<dbReference type="Proteomes" id="UP000677457">
    <property type="component" value="Unassembled WGS sequence"/>
</dbReference>
<accession>A0ABQ4JMN2</accession>